<evidence type="ECO:0000256" key="6">
    <source>
        <dbReference type="ARBA" id="ARBA00022692"/>
    </source>
</evidence>
<evidence type="ECO:0000259" key="11">
    <source>
        <dbReference type="Pfam" id="PF02501"/>
    </source>
</evidence>
<dbReference type="RefSeq" id="WP_306727735.1">
    <property type="nucleotide sequence ID" value="NZ_JAVDDT010000002.1"/>
</dbReference>
<keyword evidence="5 9" id="KW-0997">Cell inner membrane</keyword>
<evidence type="ECO:0000256" key="9">
    <source>
        <dbReference type="RuleBase" id="RU368030"/>
    </source>
</evidence>
<comment type="subcellular location">
    <subcellularLocation>
        <location evidence="1 9">Cell inner membrane</location>
        <topology evidence="1 9">Single-pass membrane protein</topology>
    </subcellularLocation>
</comment>
<comment type="subunit">
    <text evidence="9">Type II secretion is composed of four main components: the outer membrane complex, the inner membrane complex, the cytoplasmic secretion ATPase and the periplasm-spanning pseudopilus.</text>
</comment>
<evidence type="ECO:0000256" key="1">
    <source>
        <dbReference type="ARBA" id="ARBA00004377"/>
    </source>
</evidence>
<feature type="transmembrane region" description="Helical" evidence="9">
    <location>
        <begin position="20"/>
        <end position="41"/>
    </location>
</feature>
<evidence type="ECO:0000256" key="7">
    <source>
        <dbReference type="ARBA" id="ARBA00022989"/>
    </source>
</evidence>
<dbReference type="Proteomes" id="UP001239019">
    <property type="component" value="Unassembled WGS sequence"/>
</dbReference>
<evidence type="ECO:0000313" key="12">
    <source>
        <dbReference type="EMBL" id="MDQ2069249.1"/>
    </source>
</evidence>
<evidence type="ECO:0000256" key="3">
    <source>
        <dbReference type="ARBA" id="ARBA00022475"/>
    </source>
</evidence>
<keyword evidence="7 9" id="KW-1133">Transmembrane helix</keyword>
<dbReference type="NCBIfam" id="TIGR01707">
    <property type="entry name" value="gspI"/>
    <property type="match status" value="1"/>
</dbReference>
<name>A0ABU0W5G3_9GAMM</name>
<dbReference type="PANTHER" id="PTHR38779:SF2">
    <property type="entry name" value="TYPE II SECRETION SYSTEM PROTEIN I-RELATED"/>
    <property type="match status" value="1"/>
</dbReference>
<keyword evidence="3" id="KW-1003">Cell membrane</keyword>
<dbReference type="NCBIfam" id="TIGR02532">
    <property type="entry name" value="IV_pilin_GFxxxE"/>
    <property type="match status" value="1"/>
</dbReference>
<evidence type="ECO:0000256" key="8">
    <source>
        <dbReference type="ARBA" id="ARBA00023136"/>
    </source>
</evidence>
<feature type="region of interest" description="Disordered" evidence="10">
    <location>
        <begin position="138"/>
        <end position="166"/>
    </location>
</feature>
<dbReference type="InterPro" id="IPR045584">
    <property type="entry name" value="Pilin-like"/>
</dbReference>
<dbReference type="SUPFAM" id="SSF54523">
    <property type="entry name" value="Pili subunits"/>
    <property type="match status" value="1"/>
</dbReference>
<keyword evidence="6 9" id="KW-0812">Transmembrane</keyword>
<dbReference type="PROSITE" id="PS00409">
    <property type="entry name" value="PROKAR_NTER_METHYL"/>
    <property type="match status" value="1"/>
</dbReference>
<dbReference type="EMBL" id="JAVDDT010000002">
    <property type="protein sequence ID" value="MDQ2069249.1"/>
    <property type="molecule type" value="Genomic_DNA"/>
</dbReference>
<gene>
    <name evidence="12" type="primary">gspI</name>
    <name evidence="12" type="ORF">RBH19_05145</name>
</gene>
<dbReference type="Gene3D" id="3.30.1300.30">
    <property type="entry name" value="GSPII I/J protein-like"/>
    <property type="match status" value="1"/>
</dbReference>
<comment type="function">
    <text evidence="9">Component of the type II secretion system required for the energy-dependent secretion of extracellular factors such as proteases and toxins from the periplasm.</text>
</comment>
<dbReference type="Pfam" id="PF07963">
    <property type="entry name" value="N_methyl"/>
    <property type="match status" value="1"/>
</dbReference>
<reference evidence="12 13" key="1">
    <citation type="submission" date="2023-08" db="EMBL/GenBank/DDBJ databases">
        <title>Whole-genome sequencing of halo(alkali)philic microorganisms from hypersaline lakes.</title>
        <authorList>
            <person name="Sorokin D.Y."/>
            <person name="Abbas B."/>
            <person name="Merkel A.Y."/>
        </authorList>
    </citation>
    <scope>NUCLEOTIDE SEQUENCE [LARGE SCALE GENOMIC DNA]</scope>
    <source>
        <strain evidence="12 13">AB-CW4</strain>
    </source>
</reference>
<keyword evidence="4 9" id="KW-0488">Methylation</keyword>
<keyword evidence="8 9" id="KW-0472">Membrane</keyword>
<feature type="compositionally biased region" description="Pro residues" evidence="10">
    <location>
        <begin position="157"/>
        <end position="166"/>
    </location>
</feature>
<feature type="domain" description="Type II secretion system protein GspI C-terminal" evidence="11">
    <location>
        <begin position="53"/>
        <end position="131"/>
    </location>
</feature>
<evidence type="ECO:0000313" key="13">
    <source>
        <dbReference type="Proteomes" id="UP001239019"/>
    </source>
</evidence>
<proteinExistence type="inferred from homology"/>
<dbReference type="PANTHER" id="PTHR38779">
    <property type="entry name" value="TYPE II SECRETION SYSTEM PROTEIN I-RELATED"/>
    <property type="match status" value="1"/>
</dbReference>
<dbReference type="Pfam" id="PF02501">
    <property type="entry name" value="T2SSI"/>
    <property type="match status" value="1"/>
</dbReference>
<sequence length="166" mass="18118">MKSRGHSVFAHPPRRPTAGFTLIEVLVALAVVAIALTAILGSSGTTVSSISHLRDSTLAQWVAENRMAELRLEGEWPSTGRNRGESEMAGREWHWEMTVEETQDDDLRRIEIAIRTHRDAERSVHTLVGFMGRPMMTNPPAFVPPPEEIPDDGGGGVPPPPPPGSL</sequence>
<evidence type="ECO:0000256" key="10">
    <source>
        <dbReference type="SAM" id="MobiDB-lite"/>
    </source>
</evidence>
<dbReference type="InterPro" id="IPR010052">
    <property type="entry name" value="T2SS_protein-GspI"/>
</dbReference>
<evidence type="ECO:0000256" key="2">
    <source>
        <dbReference type="ARBA" id="ARBA00008358"/>
    </source>
</evidence>
<dbReference type="InterPro" id="IPR003413">
    <property type="entry name" value="T2SS_GspI_C"/>
</dbReference>
<organism evidence="12 13">
    <name type="scientific">Natronospira bacteriovora</name>
    <dbReference type="NCBI Taxonomy" id="3069753"/>
    <lineage>
        <taxon>Bacteria</taxon>
        <taxon>Pseudomonadati</taxon>
        <taxon>Pseudomonadota</taxon>
        <taxon>Gammaproteobacteria</taxon>
        <taxon>Natronospirales</taxon>
        <taxon>Natronospiraceae</taxon>
        <taxon>Natronospira</taxon>
    </lineage>
</organism>
<dbReference type="InterPro" id="IPR012902">
    <property type="entry name" value="N_methyl_site"/>
</dbReference>
<protein>
    <recommendedName>
        <fullName evidence="9">Type II secretion system protein I</fullName>
        <shortName evidence="9">T2SS minor pseudopilin I</shortName>
    </recommendedName>
</protein>
<accession>A0ABU0W5G3</accession>
<comment type="caution">
    <text evidence="12">The sequence shown here is derived from an EMBL/GenBank/DDBJ whole genome shotgun (WGS) entry which is preliminary data.</text>
</comment>
<evidence type="ECO:0000256" key="5">
    <source>
        <dbReference type="ARBA" id="ARBA00022519"/>
    </source>
</evidence>
<keyword evidence="13" id="KW-1185">Reference proteome</keyword>
<comment type="similarity">
    <text evidence="2 9">Belongs to the GSP I family.</text>
</comment>
<evidence type="ECO:0000256" key="4">
    <source>
        <dbReference type="ARBA" id="ARBA00022481"/>
    </source>
</evidence>
<comment type="PTM">
    <text evidence="9">Cleaved by prepilin peptidase.</text>
</comment>